<evidence type="ECO:0000313" key="2">
    <source>
        <dbReference type="EMBL" id="QHT06371.1"/>
    </source>
</evidence>
<feature type="transmembrane region" description="Helical" evidence="1">
    <location>
        <begin position="6"/>
        <end position="26"/>
    </location>
</feature>
<reference evidence="2" key="1">
    <citation type="journal article" date="2020" name="Nature">
        <title>Giant virus diversity and host interactions through global metagenomics.</title>
        <authorList>
            <person name="Schulz F."/>
            <person name="Roux S."/>
            <person name="Paez-Espino D."/>
            <person name="Jungbluth S."/>
            <person name="Walsh D.A."/>
            <person name="Denef V.J."/>
            <person name="McMahon K.D."/>
            <person name="Konstantinidis K.T."/>
            <person name="Eloe-Fadrosh E.A."/>
            <person name="Kyrpides N.C."/>
            <person name="Woyke T."/>
        </authorList>
    </citation>
    <scope>NUCLEOTIDE SEQUENCE</scope>
    <source>
        <strain evidence="2">GVMAG-M-3300021425-30</strain>
    </source>
</reference>
<organism evidence="2">
    <name type="scientific">viral metagenome</name>
    <dbReference type="NCBI Taxonomy" id="1070528"/>
    <lineage>
        <taxon>unclassified sequences</taxon>
        <taxon>metagenomes</taxon>
        <taxon>organismal metagenomes</taxon>
    </lineage>
</organism>
<dbReference type="AlphaFoldDB" id="A0A6C0CPF3"/>
<keyword evidence="1" id="KW-1133">Transmembrane helix</keyword>
<name>A0A6C0CPF3_9ZZZZ</name>
<sequence length="139" mass="16769">MNWLEIVNYDIISLILSFLGGPLMFLNNSNLVDLIDFEYRYKMLKNQMYQTLNFWSFKPAYNIESLSRIAYRNTYQQVKGIIDYWKYRFKKDHPYASHSPLPDLDCTFITDTLSIPICNLLRGEHRKNKSYKKHYHIKK</sequence>
<dbReference type="EMBL" id="MN739468">
    <property type="protein sequence ID" value="QHT06371.1"/>
    <property type="molecule type" value="Genomic_DNA"/>
</dbReference>
<keyword evidence="1" id="KW-0472">Membrane</keyword>
<accession>A0A6C0CPF3</accession>
<keyword evidence="1" id="KW-0812">Transmembrane</keyword>
<evidence type="ECO:0000256" key="1">
    <source>
        <dbReference type="SAM" id="Phobius"/>
    </source>
</evidence>
<protein>
    <submittedName>
        <fullName evidence="2">Uncharacterized protein</fullName>
    </submittedName>
</protein>
<proteinExistence type="predicted"/>